<keyword evidence="4 6" id="KW-1133">Transmembrane helix</keyword>
<dbReference type="HOGENOM" id="CLU_064305_0_1_7"/>
<evidence type="ECO:0000256" key="2">
    <source>
        <dbReference type="ARBA" id="ARBA00022475"/>
    </source>
</evidence>
<evidence type="ECO:0000256" key="5">
    <source>
        <dbReference type="ARBA" id="ARBA00023136"/>
    </source>
</evidence>
<feature type="transmembrane region" description="Helical" evidence="6">
    <location>
        <begin position="12"/>
        <end position="32"/>
    </location>
</feature>
<evidence type="ECO:0000256" key="6">
    <source>
        <dbReference type="SAM" id="Phobius"/>
    </source>
</evidence>
<comment type="subcellular location">
    <subcellularLocation>
        <location evidence="1">Cell membrane</location>
        <topology evidence="1">Multi-pass membrane protein</topology>
    </subcellularLocation>
</comment>
<evidence type="ECO:0000256" key="1">
    <source>
        <dbReference type="ARBA" id="ARBA00004651"/>
    </source>
</evidence>
<name>G7QAR9_9BACT</name>
<feature type="domain" description="Type II secretion system protein GspF" evidence="7">
    <location>
        <begin position="160"/>
        <end position="282"/>
    </location>
</feature>
<gene>
    <name evidence="8" type="ORF">DFW101_3301</name>
</gene>
<dbReference type="RefSeq" id="WP_009182632.1">
    <property type="nucleotide sequence ID" value="NZ_CM001368.1"/>
</dbReference>
<sequence>MSDGLPNILSLALLLSLVYLFVAVVLVIRRLTDTSGKEMARRLEQLAQGKGLGADFAGDIVKKHEMSGLRWLDVFLSRQAWSRRMDRMLDQADIEAPLGLFVLLSLVFGVTGYVAASLYLGNFLARVAIGFALGVLPFKWIAMRKAKRMAAFETQLPEALELVGRALKAGHTFSSGMGMVVSEFAEPIRGEFQKTMEEVNFGMGVTVALDNLMERVDCPDLNFFVISVKIQNETGGNLAEIVENIAWLIRERIKLKGRIRVLSAEGRMAAWVLCLLPFFVCGAVQMLNPGYLNLLFTEALGRFFLYLVAGLMTLGVLVIRKMVRIDV</sequence>
<dbReference type="PANTHER" id="PTHR35007">
    <property type="entry name" value="INTEGRAL MEMBRANE PROTEIN-RELATED"/>
    <property type="match status" value="1"/>
</dbReference>
<keyword evidence="9" id="KW-1185">Reference proteome</keyword>
<feature type="transmembrane region" description="Helical" evidence="6">
    <location>
        <begin position="268"/>
        <end position="287"/>
    </location>
</feature>
<accession>G7QAR9</accession>
<dbReference type="eggNOG" id="COG4965">
    <property type="taxonomic scope" value="Bacteria"/>
</dbReference>
<evidence type="ECO:0000313" key="8">
    <source>
        <dbReference type="EMBL" id="EHJ49300.1"/>
    </source>
</evidence>
<dbReference type="Proteomes" id="UP000004662">
    <property type="component" value="Chromosome"/>
</dbReference>
<keyword evidence="5 6" id="KW-0472">Membrane</keyword>
<evidence type="ECO:0000256" key="3">
    <source>
        <dbReference type="ARBA" id="ARBA00022692"/>
    </source>
</evidence>
<evidence type="ECO:0000313" key="9">
    <source>
        <dbReference type="Proteomes" id="UP000004662"/>
    </source>
</evidence>
<dbReference type="Pfam" id="PF00482">
    <property type="entry name" value="T2SSF"/>
    <property type="match status" value="1"/>
</dbReference>
<dbReference type="PANTHER" id="PTHR35007:SF1">
    <property type="entry name" value="PILUS ASSEMBLY PROTEIN"/>
    <property type="match status" value="1"/>
</dbReference>
<dbReference type="OrthoDB" id="597333at2"/>
<reference evidence="9" key="1">
    <citation type="journal article" date="2015" name="Genome Announc.">
        <title>High-Quality Draft Genome Sequence of Desulfovibrio carbinoliphilus FW-101-2B, an Organic Acid-Oxidizing Sulfate-Reducing Bacterium Isolated from Uranium(VI)-Contaminated Groundwater.</title>
        <authorList>
            <person name="Ramsay B.D."/>
            <person name="Hwang C."/>
            <person name="Woo H.L."/>
            <person name="Carroll S.L."/>
            <person name="Lucas S."/>
            <person name="Han J."/>
            <person name="Lapidus A.L."/>
            <person name="Cheng J.F."/>
            <person name="Goodwin L.A."/>
            <person name="Pitluck S."/>
            <person name="Peters L."/>
            <person name="Chertkov O."/>
            <person name="Held B."/>
            <person name="Detter J.C."/>
            <person name="Han C.S."/>
            <person name="Tapia R."/>
            <person name="Land M.L."/>
            <person name="Hauser L.J."/>
            <person name="Kyrpides N.C."/>
            <person name="Ivanova N.N."/>
            <person name="Mikhailova N."/>
            <person name="Pagani I."/>
            <person name="Woyke T."/>
            <person name="Arkin A.P."/>
            <person name="Dehal P."/>
            <person name="Chivian D."/>
            <person name="Criddle C.S."/>
            <person name="Wu W."/>
            <person name="Chakraborty R."/>
            <person name="Hazen T.C."/>
            <person name="Fields M.W."/>
        </authorList>
    </citation>
    <scope>NUCLEOTIDE SEQUENCE [LARGE SCALE GENOMIC DNA]</scope>
    <source>
        <strain evidence="9">FW-101-2B</strain>
    </source>
</reference>
<protein>
    <submittedName>
        <fullName evidence="8">Type II secretion system F domain protein</fullName>
    </submittedName>
</protein>
<dbReference type="STRING" id="694327.DFW101_3301"/>
<dbReference type="GO" id="GO:0005886">
    <property type="term" value="C:plasma membrane"/>
    <property type="evidence" value="ECO:0007669"/>
    <property type="project" value="UniProtKB-SubCell"/>
</dbReference>
<feature type="transmembrane region" description="Helical" evidence="6">
    <location>
        <begin position="94"/>
        <end position="117"/>
    </location>
</feature>
<keyword evidence="2" id="KW-1003">Cell membrane</keyword>
<dbReference type="InterPro" id="IPR018076">
    <property type="entry name" value="T2SS_GspF_dom"/>
</dbReference>
<proteinExistence type="predicted"/>
<evidence type="ECO:0000259" key="7">
    <source>
        <dbReference type="Pfam" id="PF00482"/>
    </source>
</evidence>
<feature type="transmembrane region" description="Helical" evidence="6">
    <location>
        <begin position="123"/>
        <end position="142"/>
    </location>
</feature>
<keyword evidence="3 6" id="KW-0812">Transmembrane</keyword>
<dbReference type="AlphaFoldDB" id="G7QAR9"/>
<dbReference type="EMBL" id="CM001368">
    <property type="protein sequence ID" value="EHJ49300.1"/>
    <property type="molecule type" value="Genomic_DNA"/>
</dbReference>
<feature type="transmembrane region" description="Helical" evidence="6">
    <location>
        <begin position="299"/>
        <end position="319"/>
    </location>
</feature>
<evidence type="ECO:0000256" key="4">
    <source>
        <dbReference type="ARBA" id="ARBA00022989"/>
    </source>
</evidence>
<organism evidence="8 9">
    <name type="scientific">Solidesulfovibrio carbinoliphilus subsp. oakridgensis</name>
    <dbReference type="NCBI Taxonomy" id="694327"/>
    <lineage>
        <taxon>Bacteria</taxon>
        <taxon>Pseudomonadati</taxon>
        <taxon>Thermodesulfobacteriota</taxon>
        <taxon>Desulfovibrionia</taxon>
        <taxon>Desulfovibrionales</taxon>
        <taxon>Desulfovibrionaceae</taxon>
        <taxon>Solidesulfovibrio</taxon>
    </lineage>
</organism>